<dbReference type="RefSeq" id="WP_093941106.1">
    <property type="nucleotide sequence ID" value="NZ_CP022521.1"/>
</dbReference>
<comment type="similarity">
    <text evidence="1">Belongs to the leucine-binding protein family.</text>
</comment>
<dbReference type="KEGG" id="ahg:AHOG_09940"/>
<dbReference type="PANTHER" id="PTHR47151">
    <property type="entry name" value="LEU/ILE/VAL-BINDING ABC TRANSPORTER SUBUNIT"/>
    <property type="match status" value="1"/>
</dbReference>
<evidence type="ECO:0000256" key="2">
    <source>
        <dbReference type="ARBA" id="ARBA00022729"/>
    </source>
</evidence>
<dbReference type="InterPro" id="IPR028081">
    <property type="entry name" value="Leu-bd"/>
</dbReference>
<dbReference type="EMBL" id="CP022521">
    <property type="protein sequence ID" value="ASO19631.1"/>
    <property type="molecule type" value="Genomic_DNA"/>
</dbReference>
<dbReference type="PROSITE" id="PS51257">
    <property type="entry name" value="PROKAR_LIPOPROTEIN"/>
    <property type="match status" value="1"/>
</dbReference>
<evidence type="ECO:0000256" key="1">
    <source>
        <dbReference type="ARBA" id="ARBA00010062"/>
    </source>
</evidence>
<dbReference type="PANTHER" id="PTHR47151:SF2">
    <property type="entry name" value="AMINO ACID BINDING PROTEIN"/>
    <property type="match status" value="1"/>
</dbReference>
<dbReference type="CDD" id="cd06342">
    <property type="entry name" value="PBP1_ABC_LIVBP-like"/>
    <property type="match status" value="1"/>
</dbReference>
<gene>
    <name evidence="3" type="primary">livK</name>
    <name evidence="3" type="ORF">AHOG_09940</name>
</gene>
<protein>
    <submittedName>
        <fullName evidence="3">Leucine-specific-binding protein</fullName>
    </submittedName>
</protein>
<keyword evidence="4" id="KW-1185">Reference proteome</keyword>
<dbReference type="OrthoDB" id="9772589at2"/>
<evidence type="ECO:0000313" key="4">
    <source>
        <dbReference type="Proteomes" id="UP000204221"/>
    </source>
</evidence>
<evidence type="ECO:0000313" key="3">
    <source>
        <dbReference type="EMBL" id="ASO19631.1"/>
    </source>
</evidence>
<dbReference type="InterPro" id="IPR028082">
    <property type="entry name" value="Peripla_BP_I"/>
</dbReference>
<dbReference type="Pfam" id="PF13458">
    <property type="entry name" value="Peripla_BP_6"/>
    <property type="match status" value="1"/>
</dbReference>
<dbReference type="AlphaFoldDB" id="A0A221W208"/>
<keyword evidence="2" id="KW-0732">Signal</keyword>
<accession>A0A221W208</accession>
<name>A0A221W208_9PSEU</name>
<dbReference type="SUPFAM" id="SSF53822">
    <property type="entry name" value="Periplasmic binding protein-like I"/>
    <property type="match status" value="1"/>
</dbReference>
<sequence length="403" mass="41852">MAQTRLVRTLALAAVLSLTVAGCAQNTEEPAASGDNGNGASVDSPGVPEDVVLPAGDGTGECDEPAIAYIGTIAGQNAALGLNILNGIRLAVQEHNDANENCQVELIEFDTEGTPDRAPGVVTEAINNESILGVVGLPFSGESAAVGQAFSDAGLVAISPSATRPDLSTNGWETFFRALGNDAVQGPAAAEFISGNLGAESVCIVQDDSAYGMGLAEEVAAGLGDAVVCNEQIRTQQVEFSAVIGSIESSEPDAIFFAGYYQEAAPFAQQLYDTGLEIDLVAPDGVRDNEFVANAGDAAEGVYFTCPCVPSGGFTDFSDAFEELAGSAPSTYSPEGYDAATVLLTALDQGLDTREDVLQYVKDYDGQGLTKNFRWDETGELTETPVWSYRVEGGEIVQGEQIG</sequence>
<proteinExistence type="inferred from homology"/>
<reference evidence="3 4" key="1">
    <citation type="submission" date="2017-07" db="EMBL/GenBank/DDBJ databases">
        <title>Complete genome sequence of Actinoalloteichus hoggarensis DSM 45943, type strain of Actinoalloteichus hoggarensis.</title>
        <authorList>
            <person name="Ruckert C."/>
            <person name="Nouioui I."/>
            <person name="Willmese J."/>
            <person name="van Wezel G."/>
            <person name="Klenk H.-P."/>
            <person name="Kalinowski J."/>
            <person name="Zotchev S.B."/>
        </authorList>
    </citation>
    <scope>NUCLEOTIDE SEQUENCE [LARGE SCALE GENOMIC DNA]</scope>
    <source>
        <strain evidence="3 4">DSM 45943</strain>
    </source>
</reference>
<dbReference type="Proteomes" id="UP000204221">
    <property type="component" value="Chromosome"/>
</dbReference>
<organism evidence="3 4">
    <name type="scientific">Actinoalloteichus hoggarensis</name>
    <dbReference type="NCBI Taxonomy" id="1470176"/>
    <lineage>
        <taxon>Bacteria</taxon>
        <taxon>Bacillati</taxon>
        <taxon>Actinomycetota</taxon>
        <taxon>Actinomycetes</taxon>
        <taxon>Pseudonocardiales</taxon>
        <taxon>Pseudonocardiaceae</taxon>
        <taxon>Actinoalloteichus</taxon>
    </lineage>
</organism>
<dbReference type="Gene3D" id="3.40.50.2300">
    <property type="match status" value="2"/>
</dbReference>